<evidence type="ECO:0000256" key="1">
    <source>
        <dbReference type="SAM" id="MobiDB-lite"/>
    </source>
</evidence>
<name>A0ABN9T7S4_9DINO</name>
<accession>A0ABN9T7S4</accession>
<dbReference type="EMBL" id="CAUYUJ010014416">
    <property type="protein sequence ID" value="CAK0840952.1"/>
    <property type="molecule type" value="Genomic_DNA"/>
</dbReference>
<feature type="region of interest" description="Disordered" evidence="1">
    <location>
        <begin position="37"/>
        <end position="56"/>
    </location>
</feature>
<evidence type="ECO:0000313" key="3">
    <source>
        <dbReference type="Proteomes" id="UP001189429"/>
    </source>
</evidence>
<proteinExistence type="predicted"/>
<organism evidence="2 3">
    <name type="scientific">Prorocentrum cordatum</name>
    <dbReference type="NCBI Taxonomy" id="2364126"/>
    <lineage>
        <taxon>Eukaryota</taxon>
        <taxon>Sar</taxon>
        <taxon>Alveolata</taxon>
        <taxon>Dinophyceae</taxon>
        <taxon>Prorocentrales</taxon>
        <taxon>Prorocentraceae</taxon>
        <taxon>Prorocentrum</taxon>
    </lineage>
</organism>
<keyword evidence="3" id="KW-1185">Reference proteome</keyword>
<reference evidence="2" key="1">
    <citation type="submission" date="2023-10" db="EMBL/GenBank/DDBJ databases">
        <authorList>
            <person name="Chen Y."/>
            <person name="Shah S."/>
            <person name="Dougan E. K."/>
            <person name="Thang M."/>
            <person name="Chan C."/>
        </authorList>
    </citation>
    <scope>NUCLEOTIDE SEQUENCE [LARGE SCALE GENOMIC DNA]</scope>
</reference>
<dbReference type="Proteomes" id="UP001189429">
    <property type="component" value="Unassembled WGS sequence"/>
</dbReference>
<protein>
    <submittedName>
        <fullName evidence="2">Uncharacterized protein</fullName>
    </submittedName>
</protein>
<gene>
    <name evidence="2" type="ORF">PCOR1329_LOCUS36276</name>
</gene>
<comment type="caution">
    <text evidence="2">The sequence shown here is derived from an EMBL/GenBank/DDBJ whole genome shotgun (WGS) entry which is preliminary data.</text>
</comment>
<evidence type="ECO:0000313" key="2">
    <source>
        <dbReference type="EMBL" id="CAK0840952.1"/>
    </source>
</evidence>
<sequence>MKPRGLWAAAGALAASRCVGEQVGPFLDYLSADPSWAAQEQAPPAETPRQRGAWPRPEPAVWLPERPARGAAGCARPCAEAEGELCWDGTCVYRPWALHSEPRLGCSVVPDDEWSEGRLAPSQRDRCHSAAAVASEFNCQAAARWCRWYTDAPEWYARLRGAPEGPVHGPRAPGALERGGAAAVAAARAVAVAAATLPASPTLSYVLGAGGLPDQPAAPT</sequence>